<dbReference type="AlphaFoldDB" id="A0A951MCU5"/>
<dbReference type="EMBL" id="RPHB01000001">
    <property type="protein sequence ID" value="MBW3466731.1"/>
    <property type="molecule type" value="Genomic_DNA"/>
</dbReference>
<comment type="catalytic activity">
    <reaction evidence="2">
        <text>alpha-D-glucose = beta-D-glucose</text>
        <dbReference type="Rhea" id="RHEA:10264"/>
        <dbReference type="ChEBI" id="CHEBI:15903"/>
        <dbReference type="ChEBI" id="CHEBI:17925"/>
        <dbReference type="EC" id="5.1.3.3"/>
    </reaction>
</comment>
<dbReference type="GO" id="GO:0004034">
    <property type="term" value="F:aldose 1-epimerase activity"/>
    <property type="evidence" value="ECO:0007669"/>
    <property type="project" value="TreeGrafter"/>
</dbReference>
<comment type="caution">
    <text evidence="3">The sequence shown here is derived from an EMBL/GenBank/DDBJ whole genome shotgun (WGS) entry which is preliminary data.</text>
</comment>
<dbReference type="RefSeq" id="WP_219286857.1">
    <property type="nucleotide sequence ID" value="NZ_RPHB01000001.1"/>
</dbReference>
<accession>A0A951MCU5</accession>
<dbReference type="InterPro" id="IPR008183">
    <property type="entry name" value="Aldose_1/G6P_1-epimerase"/>
</dbReference>
<protein>
    <recommendedName>
        <fullName evidence="2">Aldose 1-epimerase</fullName>
        <ecNumber evidence="2">5.1.3.3</ecNumber>
    </recommendedName>
</protein>
<dbReference type="InterPro" id="IPR015443">
    <property type="entry name" value="Aldose_1-epimerase"/>
</dbReference>
<gene>
    <name evidence="3" type="ORF">EGN73_02725</name>
</gene>
<keyword evidence="2" id="KW-0413">Isomerase</keyword>
<evidence type="ECO:0000256" key="1">
    <source>
        <dbReference type="ARBA" id="ARBA00006206"/>
    </source>
</evidence>
<dbReference type="PANTHER" id="PTHR10091">
    <property type="entry name" value="ALDOSE-1-EPIMERASE"/>
    <property type="match status" value="1"/>
</dbReference>
<evidence type="ECO:0000313" key="4">
    <source>
        <dbReference type="Proteomes" id="UP000727490"/>
    </source>
</evidence>
<comment type="similarity">
    <text evidence="1 2">Belongs to the aldose epimerase family.</text>
</comment>
<dbReference type="EC" id="5.1.3.3" evidence="2"/>
<reference evidence="3 4" key="1">
    <citation type="journal article" date="2020" name="Syst. Appl. Microbiol.">
        <title>Arthrospiribacter ruber gen. nov., sp. nov., a novel bacterium isolated from Arthrospira cultures.</title>
        <authorList>
            <person name="Waleron M."/>
            <person name="Misztak A."/>
            <person name="Waleron M.M."/>
            <person name="Furmaniak M."/>
            <person name="Mrozik A."/>
            <person name="Waleron K."/>
        </authorList>
    </citation>
    <scope>NUCLEOTIDE SEQUENCE [LARGE SCALE GENOMIC DNA]</scope>
    <source>
        <strain evidence="3 4">DPMB0001</strain>
    </source>
</reference>
<evidence type="ECO:0000256" key="2">
    <source>
        <dbReference type="PIRNR" id="PIRNR005096"/>
    </source>
</evidence>
<keyword evidence="2" id="KW-0119">Carbohydrate metabolism</keyword>
<keyword evidence="4" id="KW-1185">Reference proteome</keyword>
<evidence type="ECO:0000313" key="3">
    <source>
        <dbReference type="EMBL" id="MBW3466731.1"/>
    </source>
</evidence>
<dbReference type="Proteomes" id="UP000727490">
    <property type="component" value="Unassembled WGS sequence"/>
</dbReference>
<dbReference type="InterPro" id="IPR047215">
    <property type="entry name" value="Galactose_mutarotase-like"/>
</dbReference>
<dbReference type="PROSITE" id="PS51257">
    <property type="entry name" value="PROKAR_LIPOPROTEIN"/>
    <property type="match status" value="1"/>
</dbReference>
<dbReference type="PIRSF" id="PIRSF005096">
    <property type="entry name" value="GALM"/>
    <property type="match status" value="1"/>
</dbReference>
<dbReference type="GO" id="GO:0006006">
    <property type="term" value="P:glucose metabolic process"/>
    <property type="evidence" value="ECO:0007669"/>
    <property type="project" value="TreeGrafter"/>
</dbReference>
<dbReference type="GO" id="GO:0033499">
    <property type="term" value="P:galactose catabolic process via UDP-galactose, Leloir pathway"/>
    <property type="evidence" value="ECO:0007669"/>
    <property type="project" value="TreeGrafter"/>
</dbReference>
<comment type="pathway">
    <text evidence="2">Carbohydrate metabolism; hexose metabolism.</text>
</comment>
<dbReference type="CDD" id="cd09019">
    <property type="entry name" value="galactose_mutarotase_like"/>
    <property type="match status" value="1"/>
</dbReference>
<dbReference type="Pfam" id="PF01263">
    <property type="entry name" value="Aldose_epim"/>
    <property type="match status" value="1"/>
</dbReference>
<name>A0A951MCU5_9BACT</name>
<dbReference type="NCBIfam" id="NF008277">
    <property type="entry name" value="PRK11055.1"/>
    <property type="match status" value="1"/>
</dbReference>
<sequence>MKKPTPFLPFFLLLFIIACQSKHENKDMENISFDIHVKKVQMGENEAMTYVLKNSKGMEVELTDFGATLTKISVPDAEGNIGNVMLTYNAVEDFYEDRYFFGALAGRYANRIAKGRFKLGGKEYQLTTNNGENHLHGGAKGFNRQFWSSEVIDGLENEIGVRMRYVSEDGEEGYPGNLVTTVDFILEKDNRLRISMKAETDQSTIVNLTHHGYFNLSNMTEDVLDHEVKMFAEHYTPVGEGLIPTGEIKSVKGTPYDFTDYKKIGKDIADTGAGYDQNFVVSKTHDSQLRKMAEVFHKGTGRLMTVYSNKPGVQFYTGNFLDGKQTTDGVTYTKHFGFCLEPQFFPNSPNVPDFPSPRLDPGDIYSHEIIYEFDILKNRS</sequence>
<proteinExistence type="inferred from homology"/>
<organism evidence="3 4">
    <name type="scientific">Arthrospiribacter ruber</name>
    <dbReference type="NCBI Taxonomy" id="2487934"/>
    <lineage>
        <taxon>Bacteria</taxon>
        <taxon>Pseudomonadati</taxon>
        <taxon>Bacteroidota</taxon>
        <taxon>Cytophagia</taxon>
        <taxon>Cytophagales</taxon>
        <taxon>Cyclobacteriaceae</taxon>
        <taxon>Arthrospiribacter</taxon>
    </lineage>
</organism>
<dbReference type="PANTHER" id="PTHR10091:SF0">
    <property type="entry name" value="GALACTOSE MUTAROTASE"/>
    <property type="match status" value="1"/>
</dbReference>